<dbReference type="PANTHER" id="PTHR46594">
    <property type="entry name" value="P-TYPE CATION-TRANSPORTING ATPASE"/>
    <property type="match status" value="1"/>
</dbReference>
<dbReference type="InterPro" id="IPR001802">
    <property type="entry name" value="MerP/CopZ"/>
</dbReference>
<dbReference type="FunFam" id="3.30.70.100:FF:000005">
    <property type="entry name" value="Copper-exporting P-type ATPase A"/>
    <property type="match status" value="1"/>
</dbReference>
<dbReference type="AlphaFoldDB" id="A0A2T2WT73"/>
<dbReference type="CDD" id="cd00371">
    <property type="entry name" value="HMA"/>
    <property type="match status" value="1"/>
</dbReference>
<reference evidence="5 6" key="1">
    <citation type="journal article" date="2014" name="BMC Genomics">
        <title>Comparison of environmental and isolate Sulfobacillus genomes reveals diverse carbon, sulfur, nitrogen, and hydrogen metabolisms.</title>
        <authorList>
            <person name="Justice N.B."/>
            <person name="Norman A."/>
            <person name="Brown C.T."/>
            <person name="Singh A."/>
            <person name="Thomas B.C."/>
            <person name="Banfield J.F."/>
        </authorList>
    </citation>
    <scope>NUCLEOTIDE SEQUENCE [LARGE SCALE GENOMIC DNA]</scope>
    <source>
        <strain evidence="5">AMDSBA1</strain>
    </source>
</reference>
<comment type="caution">
    <text evidence="5">The sequence shown here is derived from an EMBL/GenBank/DDBJ whole genome shotgun (WGS) entry which is preliminary data.</text>
</comment>
<accession>A0A2T2WT73</accession>
<name>A0A2T2WT73_9FIRM</name>
<dbReference type="InterPro" id="IPR017969">
    <property type="entry name" value="Heavy-metal-associated_CS"/>
</dbReference>
<dbReference type="InterPro" id="IPR006121">
    <property type="entry name" value="HMA_dom"/>
</dbReference>
<sequence length="68" mass="7348">MERITLGIKGMTCDHCVMTVTNALKNVDGVKTASVSLNQETAKVTYDDTKTSLEQLKQAVVAAGYKVE</sequence>
<protein>
    <recommendedName>
        <fullName evidence="1">Copper chaperone CopZ</fullName>
    </recommendedName>
</protein>
<dbReference type="PRINTS" id="PR00946">
    <property type="entry name" value="HGSCAVENGER"/>
</dbReference>
<dbReference type="PANTHER" id="PTHR46594:SF4">
    <property type="entry name" value="P-TYPE CATION-TRANSPORTING ATPASE"/>
    <property type="match status" value="1"/>
</dbReference>
<keyword evidence="3" id="KW-0186">Copper</keyword>
<dbReference type="SUPFAM" id="SSF55008">
    <property type="entry name" value="HMA, heavy metal-associated domain"/>
    <property type="match status" value="1"/>
</dbReference>
<dbReference type="Gene3D" id="3.30.70.100">
    <property type="match status" value="1"/>
</dbReference>
<dbReference type="PROSITE" id="PS01047">
    <property type="entry name" value="HMA_1"/>
    <property type="match status" value="1"/>
</dbReference>
<organism evidence="5 6">
    <name type="scientific">Sulfobacillus benefaciens</name>
    <dbReference type="NCBI Taxonomy" id="453960"/>
    <lineage>
        <taxon>Bacteria</taxon>
        <taxon>Bacillati</taxon>
        <taxon>Bacillota</taxon>
        <taxon>Clostridia</taxon>
        <taxon>Eubacteriales</taxon>
        <taxon>Clostridiales Family XVII. Incertae Sedis</taxon>
        <taxon>Sulfobacillus</taxon>
    </lineage>
</organism>
<evidence type="ECO:0000256" key="2">
    <source>
        <dbReference type="ARBA" id="ARBA00022723"/>
    </source>
</evidence>
<dbReference type="GO" id="GO:0046872">
    <property type="term" value="F:metal ion binding"/>
    <property type="evidence" value="ECO:0007669"/>
    <property type="project" value="UniProtKB-KW"/>
</dbReference>
<feature type="domain" description="HMA" evidence="4">
    <location>
        <begin position="2"/>
        <end position="68"/>
    </location>
</feature>
<evidence type="ECO:0000256" key="3">
    <source>
        <dbReference type="ARBA" id="ARBA00023008"/>
    </source>
</evidence>
<dbReference type="PROSITE" id="PS50846">
    <property type="entry name" value="HMA_2"/>
    <property type="match status" value="1"/>
</dbReference>
<dbReference type="Pfam" id="PF00403">
    <property type="entry name" value="HMA"/>
    <property type="match status" value="1"/>
</dbReference>
<evidence type="ECO:0000313" key="5">
    <source>
        <dbReference type="EMBL" id="PSR25444.1"/>
    </source>
</evidence>
<evidence type="ECO:0000313" key="6">
    <source>
        <dbReference type="Proteomes" id="UP000242699"/>
    </source>
</evidence>
<dbReference type="EMBL" id="PXYT01000054">
    <property type="protein sequence ID" value="PSR25444.1"/>
    <property type="molecule type" value="Genomic_DNA"/>
</dbReference>
<dbReference type="InterPro" id="IPR036163">
    <property type="entry name" value="HMA_dom_sf"/>
</dbReference>
<evidence type="ECO:0000256" key="1">
    <source>
        <dbReference type="ARBA" id="ARBA00015313"/>
    </source>
</evidence>
<proteinExistence type="predicted"/>
<keyword evidence="2" id="KW-0479">Metal-binding</keyword>
<gene>
    <name evidence="5" type="ORF">C7B43_16765</name>
</gene>
<dbReference type="Proteomes" id="UP000242699">
    <property type="component" value="Unassembled WGS sequence"/>
</dbReference>
<evidence type="ECO:0000259" key="4">
    <source>
        <dbReference type="PROSITE" id="PS50846"/>
    </source>
</evidence>